<accession>A0A0D7AQG2</accession>
<evidence type="ECO:0000313" key="3">
    <source>
        <dbReference type="Proteomes" id="UP000054144"/>
    </source>
</evidence>
<gene>
    <name evidence="2" type="ORF">FISHEDRAFT_68535</name>
</gene>
<feature type="region of interest" description="Disordered" evidence="1">
    <location>
        <begin position="56"/>
        <end position="147"/>
    </location>
</feature>
<protein>
    <submittedName>
        <fullName evidence="2">Uncharacterized protein</fullName>
    </submittedName>
</protein>
<dbReference type="EMBL" id="KN881587">
    <property type="protein sequence ID" value="KIY53772.1"/>
    <property type="molecule type" value="Genomic_DNA"/>
</dbReference>
<dbReference type="AlphaFoldDB" id="A0A0D7AQG2"/>
<feature type="compositionally biased region" description="Basic and acidic residues" evidence="1">
    <location>
        <begin position="80"/>
        <end position="91"/>
    </location>
</feature>
<organism evidence="2 3">
    <name type="scientific">Fistulina hepatica ATCC 64428</name>
    <dbReference type="NCBI Taxonomy" id="1128425"/>
    <lineage>
        <taxon>Eukaryota</taxon>
        <taxon>Fungi</taxon>
        <taxon>Dikarya</taxon>
        <taxon>Basidiomycota</taxon>
        <taxon>Agaricomycotina</taxon>
        <taxon>Agaricomycetes</taxon>
        <taxon>Agaricomycetidae</taxon>
        <taxon>Agaricales</taxon>
        <taxon>Fistulinaceae</taxon>
        <taxon>Fistulina</taxon>
    </lineage>
</organism>
<sequence length="179" mass="19725">MRISASRFMKLEMSFYSGNDVSGTALALMPSILPYHPYVSANTRDMWDVWDESGRRKAVPPASRSPPQVSTLSPGLPELNRSESYDSHNKQSSDPVTRVPRSRDKSNTNLAPLFPPADVDLDNDSGRSCVPGPSTSKVLSEPRGSASKRLTMNQPYLCRPNVAIQCEASVRRVEFAVVK</sequence>
<name>A0A0D7AQG2_9AGAR</name>
<proteinExistence type="predicted"/>
<reference evidence="2 3" key="1">
    <citation type="journal article" date="2015" name="Fungal Genet. Biol.">
        <title>Evolution of novel wood decay mechanisms in Agaricales revealed by the genome sequences of Fistulina hepatica and Cylindrobasidium torrendii.</title>
        <authorList>
            <person name="Floudas D."/>
            <person name="Held B.W."/>
            <person name="Riley R."/>
            <person name="Nagy L.G."/>
            <person name="Koehler G."/>
            <person name="Ransdell A.S."/>
            <person name="Younus H."/>
            <person name="Chow J."/>
            <person name="Chiniquy J."/>
            <person name="Lipzen A."/>
            <person name="Tritt A."/>
            <person name="Sun H."/>
            <person name="Haridas S."/>
            <person name="LaButti K."/>
            <person name="Ohm R.A."/>
            <person name="Kues U."/>
            <person name="Blanchette R.A."/>
            <person name="Grigoriev I.V."/>
            <person name="Minto R.E."/>
            <person name="Hibbett D.S."/>
        </authorList>
    </citation>
    <scope>NUCLEOTIDE SEQUENCE [LARGE SCALE GENOMIC DNA]</scope>
    <source>
        <strain evidence="2 3">ATCC 64428</strain>
    </source>
</reference>
<dbReference type="Proteomes" id="UP000054144">
    <property type="component" value="Unassembled WGS sequence"/>
</dbReference>
<keyword evidence="3" id="KW-1185">Reference proteome</keyword>
<evidence type="ECO:0000313" key="2">
    <source>
        <dbReference type="EMBL" id="KIY53772.1"/>
    </source>
</evidence>
<evidence type="ECO:0000256" key="1">
    <source>
        <dbReference type="SAM" id="MobiDB-lite"/>
    </source>
</evidence>